<sequence length="136" mass="15061">MTTLRRRHVCVSSSCGAFYCSGGSPEQPEDSTDPEPDEVLSQQFGPQSALHTAHLASVERGLLSTSSFCRAQRDVLAQRTLPRAVSRTMGAFELKRGLFFHRESETDCRVCTRAAARPPNSKLSLAKQTEPRRSHK</sequence>
<dbReference type="Proteomes" id="UP001497482">
    <property type="component" value="Chromosome 19"/>
</dbReference>
<feature type="region of interest" description="Disordered" evidence="1">
    <location>
        <begin position="115"/>
        <end position="136"/>
    </location>
</feature>
<organism evidence="2 3">
    <name type="scientific">Knipowitschia caucasica</name>
    <name type="common">Caucasian dwarf goby</name>
    <name type="synonym">Pomatoschistus caucasicus</name>
    <dbReference type="NCBI Taxonomy" id="637954"/>
    <lineage>
        <taxon>Eukaryota</taxon>
        <taxon>Metazoa</taxon>
        <taxon>Chordata</taxon>
        <taxon>Craniata</taxon>
        <taxon>Vertebrata</taxon>
        <taxon>Euteleostomi</taxon>
        <taxon>Actinopterygii</taxon>
        <taxon>Neopterygii</taxon>
        <taxon>Teleostei</taxon>
        <taxon>Neoteleostei</taxon>
        <taxon>Acanthomorphata</taxon>
        <taxon>Gobiaria</taxon>
        <taxon>Gobiiformes</taxon>
        <taxon>Gobioidei</taxon>
        <taxon>Gobiidae</taxon>
        <taxon>Gobiinae</taxon>
        <taxon>Knipowitschia</taxon>
    </lineage>
</organism>
<evidence type="ECO:0000313" key="3">
    <source>
        <dbReference type="Proteomes" id="UP001497482"/>
    </source>
</evidence>
<evidence type="ECO:0000256" key="1">
    <source>
        <dbReference type="SAM" id="MobiDB-lite"/>
    </source>
</evidence>
<proteinExistence type="predicted"/>
<dbReference type="AlphaFoldDB" id="A0AAV2KPM1"/>
<keyword evidence="3" id="KW-1185">Reference proteome</keyword>
<protein>
    <submittedName>
        <fullName evidence="2">Uncharacterized protein</fullName>
    </submittedName>
</protein>
<evidence type="ECO:0000313" key="2">
    <source>
        <dbReference type="EMBL" id="CAL1590703.1"/>
    </source>
</evidence>
<name>A0AAV2KPM1_KNICA</name>
<feature type="region of interest" description="Disordered" evidence="1">
    <location>
        <begin position="22"/>
        <end position="46"/>
    </location>
</feature>
<feature type="compositionally biased region" description="Acidic residues" evidence="1">
    <location>
        <begin position="27"/>
        <end position="38"/>
    </location>
</feature>
<reference evidence="2 3" key="1">
    <citation type="submission" date="2024-04" db="EMBL/GenBank/DDBJ databases">
        <authorList>
            <person name="Waldvogel A.-M."/>
            <person name="Schoenle A."/>
        </authorList>
    </citation>
    <scope>NUCLEOTIDE SEQUENCE [LARGE SCALE GENOMIC DNA]</scope>
</reference>
<dbReference type="EMBL" id="OZ035841">
    <property type="protein sequence ID" value="CAL1590703.1"/>
    <property type="molecule type" value="Genomic_DNA"/>
</dbReference>
<accession>A0AAV2KPM1</accession>
<gene>
    <name evidence="2" type="ORF">KC01_LOCUS20179</name>
</gene>